<sequence length="356" mass="39540">MVDQAFWHGKKVFLTGHTGFKGSWLTLWLQALGARVTGFALAPDTTPNLFTLGRVGDGIESIIGDIRDRALLAESMKAASPDIVIHMAAQPLVRESYVTPVETYETNVMGTVHVLDAIRQVPGVRSVVIVTTDKCYENREWEWGYRENEAMGGYDPYSSSKGCAELVTSAYRNSFFNPAAYDKHGVAVASGRAGNVIGGGDWAADRLIPDIMRAISRGETVNIRNPHAIRPWQHVLEPLSGYLILAERLYTDGPRFADAWNFGPNDSDAQPVQAIVERLTSQWGDGARWKLDGGEHPHEATFLKLDCSKARARLGWRPRWDLNHTLDSIVAWYKAAARSEDLKTVTLAQIDQYTQI</sequence>
<protein>
    <submittedName>
        <fullName evidence="2">CDP-glucose 4,6-dehydratase</fullName>
        <ecNumber evidence="2">4.2.1.45</ecNumber>
    </submittedName>
</protein>
<evidence type="ECO:0000259" key="1">
    <source>
        <dbReference type="Pfam" id="PF16363"/>
    </source>
</evidence>
<dbReference type="InterPro" id="IPR036291">
    <property type="entry name" value="NAD(P)-bd_dom_sf"/>
</dbReference>
<dbReference type="InterPro" id="IPR013445">
    <property type="entry name" value="CDP_4_6_deHydtase"/>
</dbReference>
<evidence type="ECO:0000313" key="2">
    <source>
        <dbReference type="EMBL" id="MFK4444454.1"/>
    </source>
</evidence>
<dbReference type="CDD" id="cd05252">
    <property type="entry name" value="CDP_GD_SDR_e"/>
    <property type="match status" value="1"/>
</dbReference>
<dbReference type="RefSeq" id="WP_404609562.1">
    <property type="nucleotide sequence ID" value="NZ_JBIYDN010000014.1"/>
</dbReference>
<dbReference type="InterPro" id="IPR050177">
    <property type="entry name" value="Lipid_A_modif_metabolic_enz"/>
</dbReference>
<name>A0ABW8ML98_9BURK</name>
<dbReference type="EMBL" id="JBIYDN010000014">
    <property type="protein sequence ID" value="MFK4444454.1"/>
    <property type="molecule type" value="Genomic_DNA"/>
</dbReference>
<dbReference type="PANTHER" id="PTHR43245:SF10">
    <property type="entry name" value="SUGAR DEHYDRATASE_EPIMERASE YFNG-RELATED"/>
    <property type="match status" value="1"/>
</dbReference>
<dbReference type="Pfam" id="PF16363">
    <property type="entry name" value="GDP_Man_Dehyd"/>
    <property type="match status" value="1"/>
</dbReference>
<proteinExistence type="predicted"/>
<evidence type="ECO:0000313" key="3">
    <source>
        <dbReference type="Proteomes" id="UP001620514"/>
    </source>
</evidence>
<dbReference type="SUPFAM" id="SSF51735">
    <property type="entry name" value="NAD(P)-binding Rossmann-fold domains"/>
    <property type="match status" value="1"/>
</dbReference>
<organism evidence="2 3">
    <name type="scientific">Caballeronia udeis</name>
    <dbReference type="NCBI Taxonomy" id="1232866"/>
    <lineage>
        <taxon>Bacteria</taxon>
        <taxon>Pseudomonadati</taxon>
        <taxon>Pseudomonadota</taxon>
        <taxon>Betaproteobacteria</taxon>
        <taxon>Burkholderiales</taxon>
        <taxon>Burkholderiaceae</taxon>
        <taxon>Caballeronia</taxon>
    </lineage>
</organism>
<dbReference type="NCBIfam" id="TIGR02622">
    <property type="entry name" value="CDP_4_6_dhtase"/>
    <property type="match status" value="1"/>
</dbReference>
<accession>A0ABW8ML98</accession>
<reference evidence="2 3" key="1">
    <citation type="submission" date="2024-10" db="EMBL/GenBank/DDBJ databases">
        <authorList>
            <person name="Deangelis K."/>
            <person name="Huntemann M."/>
            <person name="Clum A."/>
            <person name="Wang J."/>
            <person name="Palaniappan K."/>
            <person name="Ritter S."/>
            <person name="Chen I.-M."/>
            <person name="Stamatis D."/>
            <person name="Reddy T."/>
            <person name="O'Malley R."/>
            <person name="Daum C."/>
            <person name="Ng V."/>
            <person name="Ivanova N."/>
            <person name="Kyrpides N."/>
            <person name="Woyke T."/>
        </authorList>
    </citation>
    <scope>NUCLEOTIDE SEQUENCE [LARGE SCALE GENOMIC DNA]</scope>
    <source>
        <strain evidence="2 3">GAS97</strain>
    </source>
</reference>
<reference evidence="2 3" key="2">
    <citation type="submission" date="2024-11" db="EMBL/GenBank/DDBJ databases">
        <title>Using genomics to understand microbial adaptation to soil warming.</title>
        <authorList>
            <person name="Deangelis K.M. PhD."/>
        </authorList>
    </citation>
    <scope>NUCLEOTIDE SEQUENCE [LARGE SCALE GENOMIC DNA]</scope>
    <source>
        <strain evidence="2 3">GAS97</strain>
    </source>
</reference>
<dbReference type="Gene3D" id="3.90.25.10">
    <property type="entry name" value="UDP-galactose 4-epimerase, domain 1"/>
    <property type="match status" value="1"/>
</dbReference>
<gene>
    <name evidence="2" type="ORF">ABH943_004476</name>
</gene>
<dbReference type="GO" id="GO:0047733">
    <property type="term" value="F:CDP-glucose 4,6-dehydratase activity"/>
    <property type="evidence" value="ECO:0007669"/>
    <property type="project" value="UniProtKB-EC"/>
</dbReference>
<keyword evidence="3" id="KW-1185">Reference proteome</keyword>
<dbReference type="Proteomes" id="UP001620514">
    <property type="component" value="Unassembled WGS sequence"/>
</dbReference>
<feature type="domain" description="NAD(P)-binding" evidence="1">
    <location>
        <begin position="14"/>
        <end position="326"/>
    </location>
</feature>
<comment type="caution">
    <text evidence="2">The sequence shown here is derived from an EMBL/GenBank/DDBJ whole genome shotgun (WGS) entry which is preliminary data.</text>
</comment>
<dbReference type="EC" id="4.2.1.45" evidence="2"/>
<dbReference type="Gene3D" id="3.40.50.720">
    <property type="entry name" value="NAD(P)-binding Rossmann-like Domain"/>
    <property type="match status" value="1"/>
</dbReference>
<keyword evidence="2" id="KW-0456">Lyase</keyword>
<dbReference type="PANTHER" id="PTHR43245">
    <property type="entry name" value="BIFUNCTIONAL POLYMYXIN RESISTANCE PROTEIN ARNA"/>
    <property type="match status" value="1"/>
</dbReference>
<dbReference type="InterPro" id="IPR016040">
    <property type="entry name" value="NAD(P)-bd_dom"/>
</dbReference>